<feature type="compositionally biased region" description="Low complexity" evidence="2">
    <location>
        <begin position="125"/>
        <end position="135"/>
    </location>
</feature>
<dbReference type="Gene3D" id="2.60.200.20">
    <property type="match status" value="1"/>
</dbReference>
<dbReference type="PANTHER" id="PTHR15715:SF46">
    <property type="entry name" value="TO VACUOLE TARGETING VPS64, PUTATIVE (AFU_ORTHOLOGUE AFUA_2G02420)-RELATED"/>
    <property type="match status" value="1"/>
</dbReference>
<feature type="compositionally biased region" description="Polar residues" evidence="2">
    <location>
        <begin position="664"/>
        <end position="681"/>
    </location>
</feature>
<organism evidence="5 6">
    <name type="scientific">Cladobotryum mycophilum</name>
    <dbReference type="NCBI Taxonomy" id="491253"/>
    <lineage>
        <taxon>Eukaryota</taxon>
        <taxon>Fungi</taxon>
        <taxon>Dikarya</taxon>
        <taxon>Ascomycota</taxon>
        <taxon>Pezizomycotina</taxon>
        <taxon>Sordariomycetes</taxon>
        <taxon>Hypocreomycetidae</taxon>
        <taxon>Hypocreales</taxon>
        <taxon>Hypocreaceae</taxon>
        <taxon>Cladobotryum</taxon>
    </lineage>
</organism>
<sequence>MTAVANPPTFPQISRPAWGTISGNNPMNPDDVRGMFMPRKTLSRSNSSSSISSTSSGTSVATNGSQSNGTSPSSTSDLSQWSGSSNATRKRPQPKAPWPAGKGDVQQDFSRLPQNRPNGMATPHGAMQQGPGQPQMQPNMMRPMAPEQQFPPASQCCNSYLSTALLSTNQKTVPTATNGFFDSKVLSRSHAEIYAERNGKIYIRDVKSSNGTFVNGTRLSQENRESEPHELQTADHLELGIDIVSEDQKTVVHHKVAAKVEHAGFLNTSNNVLDMNFGDLDPANNSMMIPAGAMQMRGRSGSNMSMGSNGRAPTNGGGMGQANGMAQQRPFFLTPIATDQILKRLANEMRSARIQAQDLGRTNQFINTLLSKEDVKDIEKSEAAEQPKPQPLVNGNGVQFRTDPKARFFDPPAPPPQQPLPEKPDVPSLKRGPTERPKSGPPNASPVRQENLSQIIQLTEALNNAKRDIDTQGARMRELENMLQKEREARELAEELARRLEESAHNQTNGVAKTDEATGESVLENGVGEQPNGDLENTFHADKIAQETAAALQSRIDTMDEQMRELREQMEEWRRRCETAETERDADRKSLAEMVIQLREEEARRIALQERRRSRSRGHNEQLEEEKENMATPLASDASEQAFKDLTSNGTVVGQDSGDEPTLSRANTITPRASQRGNTLQGQRLQAGLPYASMIGVVMIGMGLMAYMNGWQNPPSRIER</sequence>
<dbReference type="InterPro" id="IPR051176">
    <property type="entry name" value="Cent_Immune-Sig_Mod"/>
</dbReference>
<dbReference type="EMBL" id="JAVFKD010000014">
    <property type="protein sequence ID" value="KAK5991167.1"/>
    <property type="molecule type" value="Genomic_DNA"/>
</dbReference>
<evidence type="ECO:0000313" key="6">
    <source>
        <dbReference type="Proteomes" id="UP001338125"/>
    </source>
</evidence>
<dbReference type="PANTHER" id="PTHR15715">
    <property type="entry name" value="CENTROSOMAL PROTEIN OF 170 KDA"/>
    <property type="match status" value="1"/>
</dbReference>
<dbReference type="InterPro" id="IPR000253">
    <property type="entry name" value="FHA_dom"/>
</dbReference>
<dbReference type="Proteomes" id="UP001338125">
    <property type="component" value="Unassembled WGS sequence"/>
</dbReference>
<comment type="caution">
    <text evidence="5">The sequence shown here is derived from an EMBL/GenBank/DDBJ whole genome shotgun (WGS) entry which is preliminary data.</text>
</comment>
<feature type="region of interest" description="Disordered" evidence="2">
    <location>
        <begin position="377"/>
        <end position="449"/>
    </location>
</feature>
<feature type="compositionally biased region" description="Pro residues" evidence="2">
    <location>
        <begin position="411"/>
        <end position="421"/>
    </location>
</feature>
<feature type="domain" description="FHA" evidence="4">
    <location>
        <begin position="164"/>
        <end position="219"/>
    </location>
</feature>
<feature type="compositionally biased region" description="Polar residues" evidence="2">
    <location>
        <begin position="107"/>
        <end position="117"/>
    </location>
</feature>
<proteinExistence type="predicted"/>
<feature type="region of interest" description="Disordered" evidence="2">
    <location>
        <begin position="651"/>
        <end position="681"/>
    </location>
</feature>
<evidence type="ECO:0000259" key="4">
    <source>
        <dbReference type="PROSITE" id="PS50006"/>
    </source>
</evidence>
<keyword evidence="6" id="KW-1185">Reference proteome</keyword>
<gene>
    <name evidence="5" type="ORF">PT974_09445</name>
</gene>
<feature type="transmembrane region" description="Helical" evidence="3">
    <location>
        <begin position="688"/>
        <end position="708"/>
    </location>
</feature>
<dbReference type="InterPro" id="IPR008984">
    <property type="entry name" value="SMAD_FHA_dom_sf"/>
</dbReference>
<dbReference type="SUPFAM" id="SSF49879">
    <property type="entry name" value="SMAD/FHA domain"/>
    <property type="match status" value="1"/>
</dbReference>
<evidence type="ECO:0000256" key="3">
    <source>
        <dbReference type="SAM" id="Phobius"/>
    </source>
</evidence>
<dbReference type="PROSITE" id="PS50006">
    <property type="entry name" value="FHA_DOMAIN"/>
    <property type="match status" value="1"/>
</dbReference>
<feature type="region of interest" description="Disordered" evidence="2">
    <location>
        <begin position="609"/>
        <end position="633"/>
    </location>
</feature>
<keyword evidence="3" id="KW-0472">Membrane</keyword>
<reference evidence="5 6" key="1">
    <citation type="submission" date="2024-01" db="EMBL/GenBank/DDBJ databases">
        <title>Complete genome of Cladobotryum mycophilum ATHUM6906.</title>
        <authorList>
            <person name="Christinaki A.C."/>
            <person name="Myridakis A.I."/>
            <person name="Kouvelis V.N."/>
        </authorList>
    </citation>
    <scope>NUCLEOTIDE SEQUENCE [LARGE SCALE GENOMIC DNA]</scope>
    <source>
        <strain evidence="5 6">ATHUM6906</strain>
    </source>
</reference>
<feature type="region of interest" description="Disordered" evidence="2">
    <location>
        <begin position="1"/>
        <end position="135"/>
    </location>
</feature>
<keyword evidence="1" id="KW-0175">Coiled coil</keyword>
<evidence type="ECO:0000313" key="5">
    <source>
        <dbReference type="EMBL" id="KAK5991167.1"/>
    </source>
</evidence>
<accession>A0ABR0SG66</accession>
<feature type="coiled-coil region" evidence="1">
    <location>
        <begin position="462"/>
        <end position="506"/>
    </location>
</feature>
<name>A0ABR0SG66_9HYPO</name>
<evidence type="ECO:0000256" key="1">
    <source>
        <dbReference type="SAM" id="Coils"/>
    </source>
</evidence>
<dbReference type="SMART" id="SM00240">
    <property type="entry name" value="FHA"/>
    <property type="match status" value="1"/>
</dbReference>
<keyword evidence="3" id="KW-1133">Transmembrane helix</keyword>
<keyword evidence="3" id="KW-0812">Transmembrane</keyword>
<dbReference type="Pfam" id="PF00498">
    <property type="entry name" value="FHA"/>
    <property type="match status" value="1"/>
</dbReference>
<evidence type="ECO:0000256" key="2">
    <source>
        <dbReference type="SAM" id="MobiDB-lite"/>
    </source>
</evidence>
<feature type="compositionally biased region" description="Low complexity" evidence="2">
    <location>
        <begin position="43"/>
        <end position="82"/>
    </location>
</feature>
<protein>
    <recommendedName>
        <fullName evidence="4">FHA domain-containing protein</fullName>
    </recommendedName>
</protein>